<comment type="caution">
    <text evidence="1">The sequence shown here is derived from an EMBL/GenBank/DDBJ whole genome shotgun (WGS) entry which is preliminary data.</text>
</comment>
<dbReference type="EMBL" id="AUPC02000030">
    <property type="protein sequence ID" value="POG78711.1"/>
    <property type="molecule type" value="Genomic_DNA"/>
</dbReference>
<evidence type="ECO:0000313" key="2">
    <source>
        <dbReference type="Proteomes" id="UP000018888"/>
    </source>
</evidence>
<sequence length="118" mass="13867">MPKVAIVIHSLEIFLRIILHQYPTEPKFEVVSIQVWGLLECIKWSFAKRCFWELFNNVVLLNIKEEKRCGISGKDKKAKLHSKRTEVGVKNVGCNMLESNWNKWNDLAFHRGSHWANF</sequence>
<reference evidence="1 2" key="1">
    <citation type="journal article" date="2013" name="Proc. Natl. Acad. Sci. U.S.A.">
        <title>Genome of an arbuscular mycorrhizal fungus provides insight into the oldest plant symbiosis.</title>
        <authorList>
            <person name="Tisserant E."/>
            <person name="Malbreil M."/>
            <person name="Kuo A."/>
            <person name="Kohler A."/>
            <person name="Symeonidi A."/>
            <person name="Balestrini R."/>
            <person name="Charron P."/>
            <person name="Duensing N."/>
            <person name="Frei Dit Frey N."/>
            <person name="Gianinazzi-Pearson V."/>
            <person name="Gilbert L.B."/>
            <person name="Handa Y."/>
            <person name="Herr J.R."/>
            <person name="Hijri M."/>
            <person name="Koul R."/>
            <person name="Kawaguchi M."/>
            <person name="Krajinski F."/>
            <person name="Lammers P.J."/>
            <person name="Masclaux F.G."/>
            <person name="Murat C."/>
            <person name="Morin E."/>
            <person name="Ndikumana S."/>
            <person name="Pagni M."/>
            <person name="Petitpierre D."/>
            <person name="Requena N."/>
            <person name="Rosikiewicz P."/>
            <person name="Riley R."/>
            <person name="Saito K."/>
            <person name="San Clemente H."/>
            <person name="Shapiro H."/>
            <person name="van Tuinen D."/>
            <person name="Becard G."/>
            <person name="Bonfante P."/>
            <person name="Paszkowski U."/>
            <person name="Shachar-Hill Y.Y."/>
            <person name="Tuskan G.A."/>
            <person name="Young P.W."/>
            <person name="Sanders I.R."/>
            <person name="Henrissat B."/>
            <person name="Rensing S.A."/>
            <person name="Grigoriev I.V."/>
            <person name="Corradi N."/>
            <person name="Roux C."/>
            <person name="Martin F."/>
        </authorList>
    </citation>
    <scope>NUCLEOTIDE SEQUENCE [LARGE SCALE GENOMIC DNA]</scope>
    <source>
        <strain evidence="1 2">DAOM 197198</strain>
    </source>
</reference>
<reference evidence="1 2" key="2">
    <citation type="journal article" date="2018" name="New Phytol.">
        <title>High intraspecific genome diversity in the model arbuscular mycorrhizal symbiont Rhizophagus irregularis.</title>
        <authorList>
            <person name="Chen E.C.H."/>
            <person name="Morin E."/>
            <person name="Beaudet D."/>
            <person name="Noel J."/>
            <person name="Yildirir G."/>
            <person name="Ndikumana S."/>
            <person name="Charron P."/>
            <person name="St-Onge C."/>
            <person name="Giorgi J."/>
            <person name="Kruger M."/>
            <person name="Marton T."/>
            <person name="Ropars J."/>
            <person name="Grigoriev I.V."/>
            <person name="Hainaut M."/>
            <person name="Henrissat B."/>
            <person name="Roux C."/>
            <person name="Martin F."/>
            <person name="Corradi N."/>
        </authorList>
    </citation>
    <scope>NUCLEOTIDE SEQUENCE [LARGE SCALE GENOMIC DNA]</scope>
    <source>
        <strain evidence="1 2">DAOM 197198</strain>
    </source>
</reference>
<accession>A0A2P4QM32</accession>
<dbReference type="Proteomes" id="UP000018888">
    <property type="component" value="Unassembled WGS sequence"/>
</dbReference>
<evidence type="ECO:0000313" key="1">
    <source>
        <dbReference type="EMBL" id="POG78711.1"/>
    </source>
</evidence>
<protein>
    <submittedName>
        <fullName evidence="1">Uncharacterized protein</fullName>
    </submittedName>
</protein>
<organism evidence="1 2">
    <name type="scientific">Rhizophagus irregularis (strain DAOM 181602 / DAOM 197198 / MUCL 43194)</name>
    <name type="common">Arbuscular mycorrhizal fungus</name>
    <name type="synonym">Glomus intraradices</name>
    <dbReference type="NCBI Taxonomy" id="747089"/>
    <lineage>
        <taxon>Eukaryota</taxon>
        <taxon>Fungi</taxon>
        <taxon>Fungi incertae sedis</taxon>
        <taxon>Mucoromycota</taxon>
        <taxon>Glomeromycotina</taxon>
        <taxon>Glomeromycetes</taxon>
        <taxon>Glomerales</taxon>
        <taxon>Glomeraceae</taxon>
        <taxon>Rhizophagus</taxon>
    </lineage>
</organism>
<keyword evidence="2" id="KW-1185">Reference proteome</keyword>
<dbReference type="VEuPathDB" id="FungiDB:RhiirFUN_019860"/>
<name>A0A2P4QM32_RHIID</name>
<gene>
    <name evidence="1" type="ORF">GLOIN_2v1836680</name>
</gene>
<dbReference type="AlphaFoldDB" id="A0A2P4QM32"/>
<proteinExistence type="predicted"/>